<evidence type="ECO:0000256" key="1">
    <source>
        <dbReference type="SAM" id="Phobius"/>
    </source>
</evidence>
<feature type="transmembrane region" description="Helical" evidence="1">
    <location>
        <begin position="61"/>
        <end position="83"/>
    </location>
</feature>
<dbReference type="EMBL" id="BSYO01000008">
    <property type="protein sequence ID" value="GMH08239.1"/>
    <property type="molecule type" value="Genomic_DNA"/>
</dbReference>
<sequence length="97" mass="10823">MFKLNPQIRIELTDAETASGGGREPCLSAAVDNHSQNHYAVLGVQRSATLDDNKAIHPFAFTGRFCCIHCWVVGSLGVCFFSIMTQMTRRMEKEETE</sequence>
<keyword evidence="1" id="KW-1133">Transmembrane helix</keyword>
<organism evidence="2 3">
    <name type="scientific">Nepenthes gracilis</name>
    <name type="common">Slender pitcher plant</name>
    <dbReference type="NCBI Taxonomy" id="150966"/>
    <lineage>
        <taxon>Eukaryota</taxon>
        <taxon>Viridiplantae</taxon>
        <taxon>Streptophyta</taxon>
        <taxon>Embryophyta</taxon>
        <taxon>Tracheophyta</taxon>
        <taxon>Spermatophyta</taxon>
        <taxon>Magnoliopsida</taxon>
        <taxon>eudicotyledons</taxon>
        <taxon>Gunneridae</taxon>
        <taxon>Pentapetalae</taxon>
        <taxon>Caryophyllales</taxon>
        <taxon>Nepenthaceae</taxon>
        <taxon>Nepenthes</taxon>
    </lineage>
</organism>
<keyword evidence="3" id="KW-1185">Reference proteome</keyword>
<gene>
    <name evidence="2" type="ORF">Nepgr_010079</name>
</gene>
<keyword evidence="1" id="KW-0812">Transmembrane</keyword>
<name>A0AAD3SCP5_NEPGR</name>
<evidence type="ECO:0000313" key="2">
    <source>
        <dbReference type="EMBL" id="GMH08239.1"/>
    </source>
</evidence>
<keyword evidence="1" id="KW-0472">Membrane</keyword>
<evidence type="ECO:0000313" key="3">
    <source>
        <dbReference type="Proteomes" id="UP001279734"/>
    </source>
</evidence>
<protein>
    <submittedName>
        <fullName evidence="2">Uncharacterized protein</fullName>
    </submittedName>
</protein>
<accession>A0AAD3SCP5</accession>
<proteinExistence type="predicted"/>
<dbReference type="AlphaFoldDB" id="A0AAD3SCP5"/>
<dbReference type="Proteomes" id="UP001279734">
    <property type="component" value="Unassembled WGS sequence"/>
</dbReference>
<reference evidence="2" key="1">
    <citation type="submission" date="2023-05" db="EMBL/GenBank/DDBJ databases">
        <title>Nepenthes gracilis genome sequencing.</title>
        <authorList>
            <person name="Fukushima K."/>
        </authorList>
    </citation>
    <scope>NUCLEOTIDE SEQUENCE</scope>
    <source>
        <strain evidence="2">SING2019-196</strain>
    </source>
</reference>
<comment type="caution">
    <text evidence="2">The sequence shown here is derived from an EMBL/GenBank/DDBJ whole genome shotgun (WGS) entry which is preliminary data.</text>
</comment>